<dbReference type="AlphaFoldDB" id="A0A0K8T4N1"/>
<sequence length="197" mass="22350">MNTRLGVPFKYRNVSSESPRNFRTPFVSPSNGHQDFQGSSPMKRNFGWNNNHGRNRFFQHNQNDQHNQYFSPRGGRRGGHFRGGGHHRGSPRNNQDISLYVNQSMLSDPWKHLTELLEPSIRKSTNLKATDSPDTTANNDSRTSIDTSASINELTDQVTEDSSLISDTSGNLSNQVIEECNPTKISTSHKCMRLKFR</sequence>
<feature type="region of interest" description="Disordered" evidence="1">
    <location>
        <begin position="124"/>
        <end position="144"/>
    </location>
</feature>
<dbReference type="EMBL" id="GBRD01005706">
    <property type="protein sequence ID" value="JAG60115.1"/>
    <property type="molecule type" value="Transcribed_RNA"/>
</dbReference>
<feature type="region of interest" description="Disordered" evidence="1">
    <location>
        <begin position="15"/>
        <end position="36"/>
    </location>
</feature>
<dbReference type="Pfam" id="PF15502">
    <property type="entry name" value="MPLKIP"/>
    <property type="match status" value="1"/>
</dbReference>
<organism evidence="2">
    <name type="scientific">Lygus hesperus</name>
    <name type="common">Western plant bug</name>
    <dbReference type="NCBI Taxonomy" id="30085"/>
    <lineage>
        <taxon>Eukaryota</taxon>
        <taxon>Metazoa</taxon>
        <taxon>Ecdysozoa</taxon>
        <taxon>Arthropoda</taxon>
        <taxon>Hexapoda</taxon>
        <taxon>Insecta</taxon>
        <taxon>Pterygota</taxon>
        <taxon>Neoptera</taxon>
        <taxon>Paraneoptera</taxon>
        <taxon>Hemiptera</taxon>
        <taxon>Heteroptera</taxon>
        <taxon>Panheteroptera</taxon>
        <taxon>Cimicomorpha</taxon>
        <taxon>Miridae</taxon>
        <taxon>Mirini</taxon>
        <taxon>Lygus</taxon>
    </lineage>
</organism>
<evidence type="ECO:0000313" key="2">
    <source>
        <dbReference type="EMBL" id="JAG60115.1"/>
    </source>
</evidence>
<evidence type="ECO:0000256" key="1">
    <source>
        <dbReference type="SAM" id="MobiDB-lite"/>
    </source>
</evidence>
<feature type="region of interest" description="Disordered" evidence="1">
    <location>
        <begin position="70"/>
        <end position="94"/>
    </location>
</feature>
<proteinExistence type="predicted"/>
<feature type="compositionally biased region" description="Basic residues" evidence="1">
    <location>
        <begin position="74"/>
        <end position="90"/>
    </location>
</feature>
<dbReference type="InterPro" id="IPR028265">
    <property type="entry name" value="TTDN1/SICKLE"/>
</dbReference>
<reference evidence="2" key="1">
    <citation type="submission" date="2014-09" db="EMBL/GenBank/DDBJ databases">
        <authorList>
            <person name="Magalhaes I.L.F."/>
            <person name="Oliveira U."/>
            <person name="Santos F.R."/>
            <person name="Vidigal T.H.D.A."/>
            <person name="Brescovit A.D."/>
            <person name="Santos A.J."/>
        </authorList>
    </citation>
    <scope>NUCLEOTIDE SEQUENCE</scope>
</reference>
<name>A0A0K8T4N1_LYGHE</name>
<protein>
    <submittedName>
        <fullName evidence="2">Uncharacterized protein</fullName>
    </submittedName>
</protein>
<accession>A0A0K8T4N1</accession>